<evidence type="ECO:0000313" key="10">
    <source>
        <dbReference type="Proteomes" id="UP000199328"/>
    </source>
</evidence>
<dbReference type="SUPFAM" id="SSF56935">
    <property type="entry name" value="Porins"/>
    <property type="match status" value="1"/>
</dbReference>
<keyword evidence="3" id="KW-1134">Transmembrane beta strand</keyword>
<evidence type="ECO:0000256" key="6">
    <source>
        <dbReference type="ARBA" id="ARBA00023136"/>
    </source>
</evidence>
<name>A0A1G9G0U9_9RHOB</name>
<evidence type="ECO:0000256" key="1">
    <source>
        <dbReference type="ARBA" id="ARBA00004571"/>
    </source>
</evidence>
<reference evidence="10" key="1">
    <citation type="submission" date="2016-10" db="EMBL/GenBank/DDBJ databases">
        <authorList>
            <person name="Varghese N."/>
            <person name="Submissions S."/>
        </authorList>
    </citation>
    <scope>NUCLEOTIDE SEQUENCE [LARGE SCALE GENOMIC DNA]</scope>
    <source>
        <strain evidence="10">CGMCC 1.10789</strain>
    </source>
</reference>
<evidence type="ECO:0000256" key="5">
    <source>
        <dbReference type="ARBA" id="ARBA00022729"/>
    </source>
</evidence>
<gene>
    <name evidence="9" type="ORF">SAMN05216257_10650</name>
</gene>
<accession>A0A1G9G0U9</accession>
<feature type="chain" id="PRO_5011489854" evidence="8">
    <location>
        <begin position="21"/>
        <end position="373"/>
    </location>
</feature>
<dbReference type="GO" id="GO:0009279">
    <property type="term" value="C:cell outer membrane"/>
    <property type="evidence" value="ECO:0007669"/>
    <property type="project" value="UniProtKB-SubCell"/>
</dbReference>
<organism evidence="9 10">
    <name type="scientific">Meinhardsimonia xiamenensis</name>
    <dbReference type="NCBI Taxonomy" id="990712"/>
    <lineage>
        <taxon>Bacteria</taxon>
        <taxon>Pseudomonadati</taxon>
        <taxon>Pseudomonadota</taxon>
        <taxon>Alphaproteobacteria</taxon>
        <taxon>Rhodobacterales</taxon>
        <taxon>Paracoccaceae</taxon>
        <taxon>Meinhardsimonia</taxon>
    </lineage>
</organism>
<comment type="similarity">
    <text evidence="2">Belongs to the OmpP1/FadL family.</text>
</comment>
<keyword evidence="6" id="KW-0472">Membrane</keyword>
<feature type="signal peptide" evidence="8">
    <location>
        <begin position="1"/>
        <end position="20"/>
    </location>
</feature>
<evidence type="ECO:0000256" key="4">
    <source>
        <dbReference type="ARBA" id="ARBA00022692"/>
    </source>
</evidence>
<dbReference type="AlphaFoldDB" id="A0A1G9G0U9"/>
<evidence type="ECO:0000313" key="9">
    <source>
        <dbReference type="EMBL" id="SDK94270.1"/>
    </source>
</evidence>
<sequence length="373" mass="38578">MLRFSLAASCAALVAGSAIAGGLDRSGQPVSPLFEAGSYGEFTLSFVAPSVSGVATAASPTPGASSGDMAADYFAYSFAFKTDISDRLSVALLHDQPWGADTDYPAGTGYFAQGSTATLNSDALTALVRYRLGERFSVHGGVRIETISATATIPFVTAVPGVTPPYQVTAATSSGTGWVAGAAYEIPQYALRVAVTYNSSISHNLATSESSVLGPSTSTTPVTFPQSLNLDFQTGLNPKTLLFGGVRWVEWSSFEMRPADYATLTGDALVSYDSDTITYTLGLGRKLTETLSAAVTLGYEAPTGGFSSNLGPKDGMTSLGLGLSHQRGKVKISGGVRYVMVGDAQTTLDDVNAASDFTGNSALAVGMKVGFNF</sequence>
<dbReference type="Proteomes" id="UP000199328">
    <property type="component" value="Unassembled WGS sequence"/>
</dbReference>
<dbReference type="STRING" id="990712.SAMN05216257_10650"/>
<keyword evidence="7" id="KW-0998">Cell outer membrane</keyword>
<protein>
    <submittedName>
        <fullName evidence="9">Long-chain fatty acid transport protein</fullName>
    </submittedName>
</protein>
<evidence type="ECO:0000256" key="8">
    <source>
        <dbReference type="SAM" id="SignalP"/>
    </source>
</evidence>
<dbReference type="Pfam" id="PF03349">
    <property type="entry name" value="Toluene_X"/>
    <property type="match status" value="1"/>
</dbReference>
<comment type="subcellular location">
    <subcellularLocation>
        <location evidence="1">Cell outer membrane</location>
        <topology evidence="1">Multi-pass membrane protein</topology>
    </subcellularLocation>
</comment>
<dbReference type="OrthoDB" id="6679728at2"/>
<evidence type="ECO:0000256" key="7">
    <source>
        <dbReference type="ARBA" id="ARBA00023237"/>
    </source>
</evidence>
<dbReference type="GO" id="GO:0015483">
    <property type="term" value="F:long-chain fatty acid transporting porin activity"/>
    <property type="evidence" value="ECO:0007669"/>
    <property type="project" value="TreeGrafter"/>
</dbReference>
<dbReference type="InterPro" id="IPR005017">
    <property type="entry name" value="OMPP1/FadL/TodX"/>
</dbReference>
<dbReference type="EMBL" id="FNFV01000006">
    <property type="protein sequence ID" value="SDK94270.1"/>
    <property type="molecule type" value="Genomic_DNA"/>
</dbReference>
<dbReference type="Gene3D" id="2.40.160.60">
    <property type="entry name" value="Outer membrane protein transport protein (OMPP1/FadL/TodX)"/>
    <property type="match status" value="1"/>
</dbReference>
<dbReference type="PANTHER" id="PTHR35093">
    <property type="entry name" value="OUTER MEMBRANE PROTEIN NMB0088-RELATED"/>
    <property type="match status" value="1"/>
</dbReference>
<keyword evidence="4" id="KW-0812">Transmembrane</keyword>
<evidence type="ECO:0000256" key="3">
    <source>
        <dbReference type="ARBA" id="ARBA00022452"/>
    </source>
</evidence>
<dbReference type="PANTHER" id="PTHR35093:SF8">
    <property type="entry name" value="OUTER MEMBRANE PROTEIN NMB0088-RELATED"/>
    <property type="match status" value="1"/>
</dbReference>
<keyword evidence="5 8" id="KW-0732">Signal</keyword>
<proteinExistence type="inferred from homology"/>
<dbReference type="RefSeq" id="WP_092500945.1">
    <property type="nucleotide sequence ID" value="NZ_FNFV01000006.1"/>
</dbReference>
<evidence type="ECO:0000256" key="2">
    <source>
        <dbReference type="ARBA" id="ARBA00008163"/>
    </source>
</evidence>
<keyword evidence="10" id="KW-1185">Reference proteome</keyword>